<dbReference type="SUPFAM" id="SSF110296">
    <property type="entry name" value="Oligoxyloglucan reducing end-specific cellobiohydrolase"/>
    <property type="match status" value="2"/>
</dbReference>
<gene>
    <name evidence="2" type="ORF">FUA23_13060</name>
</gene>
<dbReference type="NCBIfam" id="TIGR04183">
    <property type="entry name" value="Por_Secre_tail"/>
    <property type="match status" value="1"/>
</dbReference>
<dbReference type="Pfam" id="PF02012">
    <property type="entry name" value="BNR"/>
    <property type="match status" value="1"/>
</dbReference>
<comment type="caution">
    <text evidence="2">The sequence shown here is derived from an EMBL/GenBank/DDBJ whole genome shotgun (WGS) entry which is preliminary data.</text>
</comment>
<protein>
    <submittedName>
        <fullName evidence="2">T9SS type A sorting domain-containing protein</fullName>
    </submittedName>
</protein>
<keyword evidence="3" id="KW-1185">Reference proteome</keyword>
<name>A0A5C7FGM2_9BACT</name>
<dbReference type="Pfam" id="PF18962">
    <property type="entry name" value="Por_Secre_tail"/>
    <property type="match status" value="1"/>
</dbReference>
<dbReference type="AlphaFoldDB" id="A0A5C7FGM2"/>
<sequence length="932" mass="103934">MNWMYILLIKRMGCKSNIQLFYVVSVEMNLIQLSLKTFLKNEFSAKCMSLFVLPKMTNLAGHHLLLFRMRRSLISLALLLLLCTCDRAPEKAVPNPLPTAISLNGEADGERKEMAREVWEERLHATAPGTNWRKLEARNAMARHQKRKNGAHEKSTETFANGLILGEWFERGSKYTAGSVHDVAQDPLDPNRLFVLADGGSIWEMDYEKEEWKLVTHDIEFDATYLGFVPTPEGRNLIAYSGSRPMYSTDNGQSWEYAAVSNDDGPVNGDDVSSAFSATLADSTILTSLAISGGQFRIFHSTDGGLSYQQINQPPTRIGSLIQELTHLHHAPGTDRTFVLMKKMHTNQHVKLYEIKADSGTYAYELIAEQPIVTDGFFRSRVAAAVQPGTDSLRIYLQADDQLFRSNNDGLDWEEMPNLEVVPWSNQPIYVRPTDPDFVAFGAVELFVSYNGGETFKQPNRWYDYYDDITKYVHADIMNVTQITEADGTPRVLVSSHGGLNRLEESDSLWYNIANEGLNVSQYYDVRTNPEDPALIFAGSQDQGMQFFEQSGTGDRDILGGYQHISGDYGHLEFGDDGQVVFCHYPFGTTYAFYNLLNGVDQWSSFEIRSEDEFLWIAPSMAPPGSGTKFYIGGGSAVDDEPGSYLIEVTMDRNILGSSYGEMTGVNKPYNFLESAGGNISAMNYSPLNPDRFYVATERGRFFASDDRGETWEETLNFLPEGWYLYGQAIHASRTEPETVWLAGSGYNNPAVWRSTDGGQNFEPLSDGLPPTTVIGLASNQAETLLFAATEAGPFVYVMADERWYDLSGQFAPTQRYTSVEFIDEENLARFGTYGRGIWDFQVEEVVSTRDALAGEQLLKIYPNPASGSTTVEGAAAAYRLYDVTGREVSQTKSTGARTQVPVNGLRAGLYFVQGLDARGRALGLGQRLVVE</sequence>
<dbReference type="EMBL" id="VOXD01000019">
    <property type="protein sequence ID" value="TXF88775.1"/>
    <property type="molecule type" value="Genomic_DNA"/>
</dbReference>
<accession>A0A5C7FGM2</accession>
<feature type="domain" description="Secretion system C-terminal sorting" evidence="1">
    <location>
        <begin position="861"/>
        <end position="914"/>
    </location>
</feature>
<dbReference type="InterPro" id="IPR015943">
    <property type="entry name" value="WD40/YVTN_repeat-like_dom_sf"/>
</dbReference>
<dbReference type="InterPro" id="IPR002860">
    <property type="entry name" value="BNR_rpt"/>
</dbReference>
<dbReference type="InterPro" id="IPR026444">
    <property type="entry name" value="Secre_tail"/>
</dbReference>
<evidence type="ECO:0000313" key="3">
    <source>
        <dbReference type="Proteomes" id="UP000321907"/>
    </source>
</evidence>
<dbReference type="Gene3D" id="2.130.10.10">
    <property type="entry name" value="YVTN repeat-like/Quinoprotein amine dehydrogenase"/>
    <property type="match status" value="3"/>
</dbReference>
<organism evidence="2 3">
    <name type="scientific">Neolewinella aurantiaca</name>
    <dbReference type="NCBI Taxonomy" id="2602767"/>
    <lineage>
        <taxon>Bacteria</taxon>
        <taxon>Pseudomonadati</taxon>
        <taxon>Bacteroidota</taxon>
        <taxon>Saprospiria</taxon>
        <taxon>Saprospirales</taxon>
        <taxon>Lewinellaceae</taxon>
        <taxon>Neolewinella</taxon>
    </lineage>
</organism>
<proteinExistence type="predicted"/>
<dbReference type="Proteomes" id="UP000321907">
    <property type="component" value="Unassembled WGS sequence"/>
</dbReference>
<evidence type="ECO:0000259" key="1">
    <source>
        <dbReference type="Pfam" id="PF18962"/>
    </source>
</evidence>
<evidence type="ECO:0000313" key="2">
    <source>
        <dbReference type="EMBL" id="TXF88775.1"/>
    </source>
</evidence>
<reference evidence="2 3" key="1">
    <citation type="submission" date="2019-08" db="EMBL/GenBank/DDBJ databases">
        <title>Lewinella sp. strain SSH13 Genome sequencing and assembly.</title>
        <authorList>
            <person name="Kim I."/>
        </authorList>
    </citation>
    <scope>NUCLEOTIDE SEQUENCE [LARGE SCALE GENOMIC DNA]</scope>
    <source>
        <strain evidence="2 3">SSH13</strain>
    </source>
</reference>
<dbReference type="OrthoDB" id="9757809at2"/>